<dbReference type="InterPro" id="IPR009936">
    <property type="entry name" value="DUF1468"/>
</dbReference>
<dbReference type="OrthoDB" id="2969509at2"/>
<keyword evidence="1" id="KW-0472">Membrane</keyword>
<dbReference type="EMBL" id="QVMU01000001">
    <property type="protein sequence ID" value="RJX75629.1"/>
    <property type="molecule type" value="Genomic_DNA"/>
</dbReference>
<dbReference type="AlphaFoldDB" id="A0A3A6R3X2"/>
<reference evidence="3 4" key="1">
    <citation type="submission" date="2018-08" db="EMBL/GenBank/DDBJ databases">
        <title>Vibrio isolated from the Eastern China Marginal Seas.</title>
        <authorList>
            <person name="Li Y."/>
        </authorList>
    </citation>
    <scope>NUCLEOTIDE SEQUENCE [LARGE SCALE GENOMIC DNA]</scope>
    <source>
        <strain evidence="3 4">BEI233</strain>
    </source>
</reference>
<evidence type="ECO:0000313" key="4">
    <source>
        <dbReference type="Proteomes" id="UP000273252"/>
    </source>
</evidence>
<feature type="transmembrane region" description="Helical" evidence="1">
    <location>
        <begin position="37"/>
        <end position="56"/>
    </location>
</feature>
<comment type="caution">
    <text evidence="3">The sequence shown here is derived from an EMBL/GenBank/DDBJ whole genome shotgun (WGS) entry which is preliminary data.</text>
</comment>
<feature type="domain" description="DUF1468" evidence="2">
    <location>
        <begin position="5"/>
        <end position="154"/>
    </location>
</feature>
<keyword evidence="4" id="KW-1185">Reference proteome</keyword>
<sequence length="159" mass="17938">MISLILAIVFISLGIAVLLYANQFEYSSMGGDPLGPMFFPQALAWALICLSVIVIVQRIREGQLKDHVQVCVVTLPLLSAIYVAALFKFGFILSTLLFVLLITPYFCHATQFSLSVYATEVRTWLRRPSIYALLLFLFVLVWGVFIQFLYIPLPLWGEA</sequence>
<evidence type="ECO:0000313" key="3">
    <source>
        <dbReference type="EMBL" id="RJX75629.1"/>
    </source>
</evidence>
<keyword evidence="1" id="KW-1133">Transmembrane helix</keyword>
<dbReference type="Pfam" id="PF07331">
    <property type="entry name" value="TctB"/>
    <property type="match status" value="1"/>
</dbReference>
<evidence type="ECO:0000259" key="2">
    <source>
        <dbReference type="Pfam" id="PF07331"/>
    </source>
</evidence>
<protein>
    <submittedName>
        <fullName evidence="3">Tripartite tricarboxylate transporter TctB family protein</fullName>
    </submittedName>
</protein>
<dbReference type="Proteomes" id="UP000273252">
    <property type="component" value="Unassembled WGS sequence"/>
</dbReference>
<name>A0A3A6R3X2_9VIBR</name>
<feature type="transmembrane region" description="Helical" evidence="1">
    <location>
        <begin position="68"/>
        <end position="85"/>
    </location>
</feature>
<feature type="transmembrane region" description="Helical" evidence="1">
    <location>
        <begin position="130"/>
        <end position="151"/>
    </location>
</feature>
<dbReference type="RefSeq" id="WP_120029385.1">
    <property type="nucleotide sequence ID" value="NZ_QVMU01000001.1"/>
</dbReference>
<keyword evidence="1" id="KW-0812">Transmembrane</keyword>
<proteinExistence type="predicted"/>
<organism evidence="3 4">
    <name type="scientific">Vibrio sinensis</name>
    <dbReference type="NCBI Taxonomy" id="2302434"/>
    <lineage>
        <taxon>Bacteria</taxon>
        <taxon>Pseudomonadati</taxon>
        <taxon>Pseudomonadota</taxon>
        <taxon>Gammaproteobacteria</taxon>
        <taxon>Vibrionales</taxon>
        <taxon>Vibrionaceae</taxon>
        <taxon>Vibrio</taxon>
    </lineage>
</organism>
<accession>A0A3A6R3X2</accession>
<feature type="transmembrane region" description="Helical" evidence="1">
    <location>
        <begin position="91"/>
        <end position="118"/>
    </location>
</feature>
<gene>
    <name evidence="3" type="ORF">DZ860_02845</name>
</gene>
<evidence type="ECO:0000256" key="1">
    <source>
        <dbReference type="SAM" id="Phobius"/>
    </source>
</evidence>